<dbReference type="AlphaFoldDB" id="C4RAC2"/>
<reference evidence="2" key="1">
    <citation type="journal article" date="2009" name="Environ. Microbiol.">
        <title>Comparative analysis of magnetosome gene clusters in magnetotactic bacteria provides further evidence for horizontal gene transfer.</title>
        <authorList>
            <person name="Jogler C."/>
            <person name="Kube M."/>
            <person name="Schubbe S."/>
            <person name="Ullrich S."/>
            <person name="Teeling H."/>
            <person name="Bazylinski D.A."/>
            <person name="Reinhardt R."/>
            <person name="Schuler D."/>
        </authorList>
    </citation>
    <scope>NUCLEOTIDE SEQUENCE</scope>
    <source>
        <strain evidence="2">Type strain: MV-1</strain>
    </source>
</reference>
<dbReference type="InterPro" id="IPR027598">
    <property type="entry name" value="Amphi-Trp_dom"/>
</dbReference>
<dbReference type="NCBIfam" id="TIGR04354">
    <property type="entry name" value="amphi-Trp"/>
    <property type="match status" value="1"/>
</dbReference>
<gene>
    <name evidence="2" type="ORF">mv1g00020</name>
</gene>
<feature type="domain" description="Amphi-Trp" evidence="1">
    <location>
        <begin position="6"/>
        <end position="88"/>
    </location>
</feature>
<dbReference type="Pfam" id="PF20068">
    <property type="entry name" value="Amphi-Trp"/>
    <property type="match status" value="1"/>
</dbReference>
<name>C4RAC2_9PROT</name>
<accession>C4RAC2</accession>
<evidence type="ECO:0000259" key="1">
    <source>
        <dbReference type="Pfam" id="PF20068"/>
    </source>
</evidence>
<sequence length="92" mass="10360">MEYMKNTGRFRHESLQDQDTIKSLLKAITSGIGEGKITLEDKNASLVMEPSGLLRIKIKASIDDDRNTLGIRISWQGEKDITKDKTLKVIGR</sequence>
<protein>
    <recommendedName>
        <fullName evidence="1">Amphi-Trp domain-containing protein</fullName>
    </recommendedName>
</protein>
<evidence type="ECO:0000313" key="2">
    <source>
        <dbReference type="EMBL" id="CAV30767.1"/>
    </source>
</evidence>
<dbReference type="EMBL" id="FP102531">
    <property type="protein sequence ID" value="CAV30767.1"/>
    <property type="molecule type" value="Genomic_DNA"/>
</dbReference>
<proteinExistence type="predicted"/>
<organism evidence="2">
    <name type="scientific">Magnetovibrio blakemorei</name>
    <dbReference type="NCBI Taxonomy" id="28181"/>
    <lineage>
        <taxon>Bacteria</taxon>
        <taxon>Pseudomonadati</taxon>
        <taxon>Pseudomonadota</taxon>
        <taxon>Alphaproteobacteria</taxon>
        <taxon>Rhodospirillales</taxon>
        <taxon>Magnetovibrionaceae</taxon>
        <taxon>Magnetovibrio</taxon>
    </lineage>
</organism>